<reference evidence="3" key="1">
    <citation type="journal article" date="2018" name="Nat. Microbiol.">
        <title>Leveraging single-cell genomics to expand the fungal tree of life.</title>
        <authorList>
            <person name="Ahrendt S.R."/>
            <person name="Quandt C.A."/>
            <person name="Ciobanu D."/>
            <person name="Clum A."/>
            <person name="Salamov A."/>
            <person name="Andreopoulos B."/>
            <person name="Cheng J.F."/>
            <person name="Woyke T."/>
            <person name="Pelin A."/>
            <person name="Henrissat B."/>
            <person name="Reynolds N.K."/>
            <person name="Benny G.L."/>
            <person name="Smith M.E."/>
            <person name="James T.Y."/>
            <person name="Grigoriev I.V."/>
        </authorList>
    </citation>
    <scope>NUCLEOTIDE SEQUENCE [LARGE SCALE GENOMIC DNA]</scope>
</reference>
<gene>
    <name evidence="2" type="ORF">BJ684DRAFT_21900</name>
</gene>
<name>A0A4P9XZG2_9FUNG</name>
<sequence length="210" mass="23540">MTRLTDFTTAIALMALCLAGSGFVEGQQSNMVQQANPTQQAARNAGNAPTQCTDMVSCAQHYWDYPVKNKGKPHPDCQILSNESNNHFYCRPGKTTGFEGRPEDLSKAYLQLAPYYRVTFTSFWNDTAAKEYAYKESQLYYSQYFSLENGKGCSQGDVTKRCISLLVRNAIPDPLPLNTPWATVVSRSAQHPDTVQQFLNKNPNYLQVQS</sequence>
<keyword evidence="3" id="KW-1185">Reference proteome</keyword>
<feature type="signal peptide" evidence="1">
    <location>
        <begin position="1"/>
        <end position="26"/>
    </location>
</feature>
<feature type="chain" id="PRO_5020971098" evidence="1">
    <location>
        <begin position="27"/>
        <end position="210"/>
    </location>
</feature>
<evidence type="ECO:0000256" key="1">
    <source>
        <dbReference type="SAM" id="SignalP"/>
    </source>
</evidence>
<proteinExistence type="predicted"/>
<dbReference type="EMBL" id="KZ988839">
    <property type="protein sequence ID" value="RKP11522.1"/>
    <property type="molecule type" value="Genomic_DNA"/>
</dbReference>
<dbReference type="OrthoDB" id="10310418at2759"/>
<keyword evidence="1" id="KW-0732">Signal</keyword>
<accession>A0A4P9XZG2</accession>
<protein>
    <submittedName>
        <fullName evidence="2">Uncharacterized protein</fullName>
    </submittedName>
</protein>
<dbReference type="Proteomes" id="UP000267251">
    <property type="component" value="Unassembled WGS sequence"/>
</dbReference>
<dbReference type="AlphaFoldDB" id="A0A4P9XZG2"/>
<organism evidence="2 3">
    <name type="scientific">Piptocephalis cylindrospora</name>
    <dbReference type="NCBI Taxonomy" id="1907219"/>
    <lineage>
        <taxon>Eukaryota</taxon>
        <taxon>Fungi</taxon>
        <taxon>Fungi incertae sedis</taxon>
        <taxon>Zoopagomycota</taxon>
        <taxon>Zoopagomycotina</taxon>
        <taxon>Zoopagomycetes</taxon>
        <taxon>Zoopagales</taxon>
        <taxon>Piptocephalidaceae</taxon>
        <taxon>Piptocephalis</taxon>
    </lineage>
</organism>
<evidence type="ECO:0000313" key="2">
    <source>
        <dbReference type="EMBL" id="RKP11522.1"/>
    </source>
</evidence>
<evidence type="ECO:0000313" key="3">
    <source>
        <dbReference type="Proteomes" id="UP000267251"/>
    </source>
</evidence>